<evidence type="ECO:0000256" key="9">
    <source>
        <dbReference type="SAM" id="MobiDB-lite"/>
    </source>
</evidence>
<feature type="compositionally biased region" description="Basic residues" evidence="9">
    <location>
        <begin position="104"/>
        <end position="115"/>
    </location>
</feature>
<accession>A0A2K5E175</accession>
<evidence type="ECO:0000256" key="8">
    <source>
        <dbReference type="RuleBase" id="RU003796"/>
    </source>
</evidence>
<dbReference type="OMA" id="SHDRTEY"/>
<organism evidence="12 13">
    <name type="scientific">Aotus nancymaae</name>
    <name type="common">Ma's night monkey</name>
    <dbReference type="NCBI Taxonomy" id="37293"/>
    <lineage>
        <taxon>Eukaryota</taxon>
        <taxon>Metazoa</taxon>
        <taxon>Chordata</taxon>
        <taxon>Craniata</taxon>
        <taxon>Vertebrata</taxon>
        <taxon>Euteleostomi</taxon>
        <taxon>Mammalia</taxon>
        <taxon>Eutheria</taxon>
        <taxon>Euarchontoglires</taxon>
        <taxon>Primates</taxon>
        <taxon>Haplorrhini</taxon>
        <taxon>Platyrrhini</taxon>
        <taxon>Aotidae</taxon>
        <taxon>Aotus</taxon>
    </lineage>
</organism>
<proteinExistence type="inferred from homology"/>
<evidence type="ECO:0000256" key="1">
    <source>
        <dbReference type="ARBA" id="ARBA00004123"/>
    </source>
</evidence>
<evidence type="ECO:0000256" key="4">
    <source>
        <dbReference type="ARBA" id="ARBA00023125"/>
    </source>
</evidence>
<keyword evidence="13" id="KW-1185">Reference proteome</keyword>
<dbReference type="Gene3D" id="1.20.140.80">
    <property type="entry name" value="Transcription factor DP"/>
    <property type="match status" value="2"/>
</dbReference>
<dbReference type="InterPro" id="IPR037241">
    <property type="entry name" value="E2F-DP_heterodim"/>
</dbReference>
<evidence type="ECO:0000313" key="13">
    <source>
        <dbReference type="Proteomes" id="UP000233020"/>
    </source>
</evidence>
<keyword evidence="3 7" id="KW-0805">Transcription regulation</keyword>
<reference evidence="12" key="2">
    <citation type="submission" date="2025-09" db="UniProtKB">
        <authorList>
            <consortium name="Ensembl"/>
        </authorList>
    </citation>
    <scope>IDENTIFICATION</scope>
</reference>
<evidence type="ECO:0000256" key="3">
    <source>
        <dbReference type="ARBA" id="ARBA00023015"/>
    </source>
</evidence>
<dbReference type="PANTHER" id="PTHR12548">
    <property type="entry name" value="TRANSCRIPTION FACTOR DP"/>
    <property type="match status" value="1"/>
</dbReference>
<dbReference type="GO" id="GO:0000977">
    <property type="term" value="F:RNA polymerase II transcription regulatory region sequence-specific DNA binding"/>
    <property type="evidence" value="ECO:0007669"/>
    <property type="project" value="TreeGrafter"/>
</dbReference>
<dbReference type="PIRSF" id="PIRSF009404">
    <property type="entry name" value="Transcription_factor_DP"/>
    <property type="match status" value="1"/>
</dbReference>
<evidence type="ECO:0000256" key="5">
    <source>
        <dbReference type="ARBA" id="ARBA00023163"/>
    </source>
</evidence>
<dbReference type="SMART" id="SM01372">
    <property type="entry name" value="E2F_TDP"/>
    <property type="match status" value="1"/>
</dbReference>
<reference evidence="12" key="1">
    <citation type="submission" date="2025-08" db="UniProtKB">
        <authorList>
            <consortium name="Ensembl"/>
        </authorList>
    </citation>
    <scope>IDENTIFICATION</scope>
</reference>
<name>A0A2K5E175_AOTNA</name>
<feature type="compositionally biased region" description="Polar residues" evidence="9">
    <location>
        <begin position="320"/>
        <end position="331"/>
    </location>
</feature>
<dbReference type="InterPro" id="IPR038168">
    <property type="entry name" value="TF_DP_C_sf"/>
</dbReference>
<dbReference type="GO" id="GO:0005634">
    <property type="term" value="C:nucleus"/>
    <property type="evidence" value="ECO:0007669"/>
    <property type="project" value="UniProtKB-SubCell"/>
</dbReference>
<dbReference type="InterPro" id="IPR014889">
    <property type="entry name" value="Transc_factor_DP_C"/>
</dbReference>
<dbReference type="Pfam" id="PF02319">
    <property type="entry name" value="WHD_E2F_TDP"/>
    <property type="match status" value="1"/>
</dbReference>
<feature type="compositionally biased region" description="Polar residues" evidence="9">
    <location>
        <begin position="75"/>
        <end position="86"/>
    </location>
</feature>
<dbReference type="InterPro" id="IPR003316">
    <property type="entry name" value="E2F_WHTH_DNA-bd_dom"/>
</dbReference>
<evidence type="ECO:0000313" key="12">
    <source>
        <dbReference type="Ensembl" id="ENSANAP00000027000.1"/>
    </source>
</evidence>
<dbReference type="Pfam" id="PF08781">
    <property type="entry name" value="DP"/>
    <property type="match status" value="1"/>
</dbReference>
<dbReference type="GO" id="GO:0000981">
    <property type="term" value="F:DNA-binding transcription factor activity, RNA polymerase II-specific"/>
    <property type="evidence" value="ECO:0007669"/>
    <property type="project" value="TreeGrafter"/>
</dbReference>
<keyword evidence="5 7" id="KW-0804">Transcription</keyword>
<dbReference type="AlphaFoldDB" id="A0A2K5E175"/>
<dbReference type="Gene3D" id="1.10.10.10">
    <property type="entry name" value="Winged helix-like DNA-binding domain superfamily/Winged helix DNA-binding domain"/>
    <property type="match status" value="1"/>
</dbReference>
<dbReference type="SUPFAM" id="SSF46785">
    <property type="entry name" value="Winged helix' DNA-binding domain"/>
    <property type="match status" value="1"/>
</dbReference>
<evidence type="ECO:0000256" key="7">
    <source>
        <dbReference type="PIRNR" id="PIRNR009404"/>
    </source>
</evidence>
<dbReference type="Ensembl" id="ENSANAT00000044973.1">
    <property type="protein sequence ID" value="ENSANAP00000027000.1"/>
    <property type="gene ID" value="ENSANAG00000031272.1"/>
</dbReference>
<keyword evidence="4 7" id="KW-0238">DNA-binding</keyword>
<dbReference type="InterPro" id="IPR015648">
    <property type="entry name" value="Transcrpt_fac_DP"/>
</dbReference>
<dbReference type="SMART" id="SM01138">
    <property type="entry name" value="DP"/>
    <property type="match status" value="1"/>
</dbReference>
<evidence type="ECO:0000256" key="6">
    <source>
        <dbReference type="ARBA" id="ARBA00023242"/>
    </source>
</evidence>
<feature type="domain" description="Transcription factor DP C-terminal" evidence="10">
    <location>
        <begin position="198"/>
        <end position="290"/>
    </location>
</feature>
<dbReference type="Proteomes" id="UP000233020">
    <property type="component" value="Unplaced"/>
</dbReference>
<comment type="subcellular location">
    <subcellularLocation>
        <location evidence="1 7 8">Nucleus</location>
    </subcellularLocation>
</comment>
<feature type="region of interest" description="Disordered" evidence="9">
    <location>
        <begin position="320"/>
        <end position="356"/>
    </location>
</feature>
<dbReference type="FunFam" id="1.10.10.10:FF:000047">
    <property type="entry name" value="Transcription factor"/>
    <property type="match status" value="1"/>
</dbReference>
<feature type="compositionally biased region" description="Acidic residues" evidence="9">
    <location>
        <begin position="341"/>
        <end position="356"/>
    </location>
</feature>
<dbReference type="PANTHER" id="PTHR12548:SF4">
    <property type="entry name" value="TRANSCRIPTION FACTOR DP-1"/>
    <property type="match status" value="1"/>
</dbReference>
<dbReference type="SUPFAM" id="SSF144074">
    <property type="entry name" value="E2F-DP heterodimerization region"/>
    <property type="match status" value="1"/>
</dbReference>
<evidence type="ECO:0000259" key="11">
    <source>
        <dbReference type="SMART" id="SM01372"/>
    </source>
</evidence>
<dbReference type="GO" id="GO:0005667">
    <property type="term" value="C:transcription regulator complex"/>
    <property type="evidence" value="ECO:0007669"/>
    <property type="project" value="InterPro"/>
</dbReference>
<feature type="domain" description="E2F/DP family winged-helix DNA-binding" evidence="11">
    <location>
        <begin position="111"/>
        <end position="191"/>
    </location>
</feature>
<evidence type="ECO:0000259" key="10">
    <source>
        <dbReference type="SMART" id="SM01138"/>
    </source>
</evidence>
<sequence length="356" mass="39194">MAKDAGLIEANGELKVFIDQNLSLGKGVVSLEAVHPSTTNPLGKHLLSKTFEQSNVNIAQHVVVGTLQRPAASNTLVVGSPHTPSTSFVSQNQPSDSSSWSAGKHSRKGEKKGKGLQHFSMKVYEKVQRKGTISYNEVVDELVAEFSTADNHILPNESTYDQENIRRRVYDNLNMPMAMNIISKKETRLIGLPTTSAQECQNLEVERQRRLESIKQKQSRLQELILYIYNDKFEYLFNFDNTFEIHDDIDVLKWMGMVCGLESGSCSAEGLKMNRSLPYVTEMTQGTVGGVFVTTAGSTSNGTRFSASGLTNGADGMLATSSKGSQYSGSRVETPVSYVGEDVEGDDDFNEHDEDD</sequence>
<feature type="region of interest" description="Disordered" evidence="9">
    <location>
        <begin position="75"/>
        <end position="117"/>
    </location>
</feature>
<evidence type="ECO:0000256" key="2">
    <source>
        <dbReference type="ARBA" id="ARBA00010940"/>
    </source>
</evidence>
<dbReference type="InterPro" id="IPR036388">
    <property type="entry name" value="WH-like_DNA-bd_sf"/>
</dbReference>
<dbReference type="STRING" id="37293.ENSANAP00000027000"/>
<feature type="compositionally biased region" description="Low complexity" evidence="9">
    <location>
        <begin position="87"/>
        <end position="101"/>
    </location>
</feature>
<dbReference type="GeneTree" id="ENSGT00940000154652"/>
<keyword evidence="6 7" id="KW-0539">Nucleus</keyword>
<dbReference type="InterPro" id="IPR036390">
    <property type="entry name" value="WH_DNA-bd_sf"/>
</dbReference>
<protein>
    <recommendedName>
        <fullName evidence="7">Transcription factor</fullName>
    </recommendedName>
</protein>
<dbReference type="GO" id="GO:0051726">
    <property type="term" value="P:regulation of cell cycle"/>
    <property type="evidence" value="ECO:0007669"/>
    <property type="project" value="InterPro"/>
</dbReference>
<comment type="similarity">
    <text evidence="2 7 8">Belongs to the E2F/DP family.</text>
</comment>